<evidence type="ECO:0000313" key="2">
    <source>
        <dbReference type="EMBL" id="NVO22799.1"/>
    </source>
</evidence>
<dbReference type="EMBL" id="JABCJD010000004">
    <property type="protein sequence ID" value="NVO27745.1"/>
    <property type="molecule type" value="Genomic_DNA"/>
</dbReference>
<evidence type="ECO:0000313" key="3">
    <source>
        <dbReference type="EMBL" id="NVO27745.1"/>
    </source>
</evidence>
<evidence type="ECO:0000259" key="1">
    <source>
        <dbReference type="Pfam" id="PF13403"/>
    </source>
</evidence>
<comment type="caution">
    <text evidence="2">The sequence shown here is derived from an EMBL/GenBank/DDBJ whole genome shotgun (WGS) entry which is preliminary data.</text>
</comment>
<keyword evidence="4" id="KW-1185">Reference proteome</keyword>
<reference evidence="4 5" key="1">
    <citation type="submission" date="2020-04" db="EMBL/GenBank/DDBJ databases">
        <title>Donghicola sp., a member of the Rhodobacteraceae family isolated from mangrove forest in Thailand.</title>
        <authorList>
            <person name="Charoenyingcharoen P."/>
            <person name="Yukphan P."/>
        </authorList>
    </citation>
    <scope>NUCLEOTIDE SEQUENCE [LARGE SCALE GENOMIC DNA]</scope>
    <source>
        <strain evidence="2 5">B5-SW-15</strain>
        <strain evidence="3 4">C2-DW-16</strain>
    </source>
</reference>
<dbReference type="Pfam" id="PF13403">
    <property type="entry name" value="Hint_2"/>
    <property type="match status" value="1"/>
</dbReference>
<protein>
    <recommendedName>
        <fullName evidence="1">Hedgehog/Intein (Hint) domain-containing protein</fullName>
    </recommendedName>
</protein>
<dbReference type="Proteomes" id="UP000592216">
    <property type="component" value="Unassembled WGS sequence"/>
</dbReference>
<dbReference type="AlphaFoldDB" id="A0A850Q905"/>
<feature type="domain" description="Hedgehog/Intein (Hint)" evidence="1">
    <location>
        <begin position="9"/>
        <end position="135"/>
    </location>
</feature>
<sequence length="141" mass="15827">MGKVNWGITSGTQVLTAMGAIAVEALSEGARIITRDAGMVVLRRIERVEIECEIVRIRAGSLGHDRPEHDTDLPINQKILIRDWRAQALTGQKHALMRAGRLSDGEFLRTLPAQKRVIYRLKFDQDHIIYADGLELLCPVM</sequence>
<organism evidence="2 5">
    <name type="scientific">Donghicola mangrovi</name>
    <dbReference type="NCBI Taxonomy" id="2729614"/>
    <lineage>
        <taxon>Bacteria</taxon>
        <taxon>Pseudomonadati</taxon>
        <taxon>Pseudomonadota</taxon>
        <taxon>Alphaproteobacteria</taxon>
        <taxon>Rhodobacterales</taxon>
        <taxon>Roseobacteraceae</taxon>
        <taxon>Donghicola</taxon>
    </lineage>
</organism>
<gene>
    <name evidence="3" type="ORF">HJ526_09960</name>
    <name evidence="2" type="ORF">HJ536_05450</name>
</gene>
<dbReference type="EMBL" id="JABCJE010000002">
    <property type="protein sequence ID" value="NVO22799.1"/>
    <property type="molecule type" value="Genomic_DNA"/>
</dbReference>
<proteinExistence type="predicted"/>
<accession>A0A850Q905</accession>
<dbReference type="InterPro" id="IPR028992">
    <property type="entry name" value="Hedgehog/Intein_dom"/>
</dbReference>
<dbReference type="Proteomes" id="UP000523601">
    <property type="component" value="Unassembled WGS sequence"/>
</dbReference>
<name>A0A850Q905_9RHOB</name>
<evidence type="ECO:0000313" key="5">
    <source>
        <dbReference type="Proteomes" id="UP000592216"/>
    </source>
</evidence>
<evidence type="ECO:0000313" key="4">
    <source>
        <dbReference type="Proteomes" id="UP000523601"/>
    </source>
</evidence>